<comment type="function">
    <text evidence="1 4">The glycine cleavage system catalyzes the degradation of glycine. The P protein binds the alpha-amino group of glycine through its pyridoxal phosphate cofactor; CO(2) is released and the remaining methylamine moiety is then transferred to the lipoamide cofactor of the H protein.</text>
</comment>
<name>A0A0P9GHN6_9GAMM</name>
<dbReference type="STRING" id="381306.AN478_10205"/>
<reference evidence="7" key="1">
    <citation type="submission" date="2016-10" db="EMBL/GenBank/DDBJ databases">
        <authorList>
            <person name="Varghese N."/>
        </authorList>
    </citation>
    <scope>NUCLEOTIDE SEQUENCE [LARGE SCALE GENOMIC DNA]</scope>
    <source>
        <strain evidence="7">HL 19</strain>
    </source>
</reference>
<protein>
    <recommendedName>
        <fullName evidence="4">Probable glycine dehydrogenase (decarboxylating) subunit 1</fullName>
        <ecNumber evidence="4">1.4.4.2</ecNumber>
    </recommendedName>
    <alternativeName>
        <fullName evidence="4">Glycine cleavage system P-protein subunit 1</fullName>
    </alternativeName>
    <alternativeName>
        <fullName evidence="4">Glycine decarboxylase subunit 1</fullName>
    </alternativeName>
    <alternativeName>
        <fullName evidence="4">Glycine dehydrogenase (aminomethyl-transferring) subunit 1</fullName>
    </alternativeName>
</protein>
<sequence length="447" mass="48044">MPFIPHTEADVREMLDTIGVSSVEELFAEIPENIRAKPLEKVPEGLSEMELMRLMRERAARDEAGLRTFVGAGAYEHHIPAAVWELATRGEYYSAYTPYQAEASQGTLQTIYEFQTMVAGLTGLEAANASLYDGGTALAEAILMAVRAHKGKSHKVLVPETVHPSYRRVAHSFCEAQGITLETVPYDEATGVVDPGALVGEANEHAALVVPQPNFFGRLEDAEALASWAKERGALVIAVVNPMSLALLTPPGEWGADIAVGEGQPLGLPMSSGGPYLGLMATTKKLVRQMPGRLVARTVDTDGKEGFALTLQAREQHIRRAKAKSNICTNQGLAMTAATIYMGLVGEEGLKQAAGVSHTNTRKLVDRLTAIDGVEQRFDGPFFHEAALRLPKPAGKVVEALQDHGILAGFDLGREYDGLDDTLLVCATETKTDADLDAFAEALKAVL</sequence>
<feature type="domain" description="Glycine cleavage system P-protein N-terminal" evidence="5">
    <location>
        <begin position="3"/>
        <end position="441"/>
    </location>
</feature>
<keyword evidence="7" id="KW-1185">Reference proteome</keyword>
<dbReference type="InterPro" id="IPR020581">
    <property type="entry name" value="GDC_P"/>
</dbReference>
<dbReference type="PATRIC" id="fig|381306.5.peg.791"/>
<dbReference type="PIRSF" id="PIRSF006815">
    <property type="entry name" value="GcvPA"/>
    <property type="match status" value="1"/>
</dbReference>
<dbReference type="GO" id="GO:0009116">
    <property type="term" value="P:nucleoside metabolic process"/>
    <property type="evidence" value="ECO:0007669"/>
    <property type="project" value="InterPro"/>
</dbReference>
<evidence type="ECO:0000256" key="4">
    <source>
        <dbReference type="HAMAP-Rule" id="MF_00712"/>
    </source>
</evidence>
<dbReference type="SUPFAM" id="SSF53383">
    <property type="entry name" value="PLP-dependent transferases"/>
    <property type="match status" value="1"/>
</dbReference>
<dbReference type="GO" id="GO:0019464">
    <property type="term" value="P:glycine decarboxylation via glycine cleavage system"/>
    <property type="evidence" value="ECO:0007669"/>
    <property type="project" value="UniProtKB-UniRule"/>
</dbReference>
<dbReference type="GO" id="GO:0004375">
    <property type="term" value="F:glycine dehydrogenase (decarboxylating) activity"/>
    <property type="evidence" value="ECO:0007669"/>
    <property type="project" value="UniProtKB-EC"/>
</dbReference>
<dbReference type="InterPro" id="IPR049315">
    <property type="entry name" value="GDC-P_N"/>
</dbReference>
<evidence type="ECO:0000256" key="3">
    <source>
        <dbReference type="ARBA" id="ARBA00049026"/>
    </source>
</evidence>
<dbReference type="Gene3D" id="3.40.640.10">
    <property type="entry name" value="Type I PLP-dependent aspartate aminotransferase-like (Major domain)"/>
    <property type="match status" value="1"/>
</dbReference>
<evidence type="ECO:0000259" key="5">
    <source>
        <dbReference type="Pfam" id="PF02347"/>
    </source>
</evidence>
<dbReference type="AlphaFoldDB" id="A0A0P9GHN6"/>
<dbReference type="EMBL" id="FMUN01000002">
    <property type="protein sequence ID" value="SCX99956.1"/>
    <property type="molecule type" value="Genomic_DNA"/>
</dbReference>
<evidence type="ECO:0000256" key="2">
    <source>
        <dbReference type="ARBA" id="ARBA00023002"/>
    </source>
</evidence>
<evidence type="ECO:0000313" key="7">
    <source>
        <dbReference type="Proteomes" id="UP000183104"/>
    </source>
</evidence>
<dbReference type="Gene3D" id="3.90.1150.10">
    <property type="entry name" value="Aspartate Aminotransferase, domain 1"/>
    <property type="match status" value="1"/>
</dbReference>
<dbReference type="InterPro" id="IPR023010">
    <property type="entry name" value="GcvPA"/>
</dbReference>
<dbReference type="Pfam" id="PF02347">
    <property type="entry name" value="GDC-P"/>
    <property type="match status" value="1"/>
</dbReference>
<dbReference type="PANTHER" id="PTHR42806:SF1">
    <property type="entry name" value="GLYCINE DEHYDROGENASE (DECARBOXYLATING)"/>
    <property type="match status" value="1"/>
</dbReference>
<evidence type="ECO:0000313" key="6">
    <source>
        <dbReference type="EMBL" id="SCX99956.1"/>
    </source>
</evidence>
<dbReference type="NCBIfam" id="NF001696">
    <property type="entry name" value="PRK00451.1"/>
    <property type="match status" value="1"/>
</dbReference>
<dbReference type="EC" id="1.4.4.2" evidence="4"/>
<comment type="subunit">
    <text evidence="4">The glycine cleavage system is composed of four proteins: P, T, L and H. In this organism, the P 'protein' is a heterodimer of two subunits.</text>
</comment>
<keyword evidence="2 4" id="KW-0560">Oxidoreductase</keyword>
<accession>A0A0P9GHN6</accession>
<dbReference type="InterPro" id="IPR015422">
    <property type="entry name" value="PyrdxlP-dep_Trfase_small"/>
</dbReference>
<dbReference type="RefSeq" id="WP_054966510.1">
    <property type="nucleotide sequence ID" value="NZ_FMUN01000002.1"/>
</dbReference>
<proteinExistence type="inferred from homology"/>
<comment type="similarity">
    <text evidence="4">Belongs to the GcvP family. N-terminal subunit subfamily.</text>
</comment>
<dbReference type="CDD" id="cd00613">
    <property type="entry name" value="GDC-P"/>
    <property type="match status" value="1"/>
</dbReference>
<comment type="catalytic activity">
    <reaction evidence="3 4">
        <text>N(6)-[(R)-lipoyl]-L-lysyl-[glycine-cleavage complex H protein] + glycine + H(+) = N(6)-[(R)-S(8)-aminomethyldihydrolipoyl]-L-lysyl-[glycine-cleavage complex H protein] + CO2</text>
        <dbReference type="Rhea" id="RHEA:24304"/>
        <dbReference type="Rhea" id="RHEA-COMP:10494"/>
        <dbReference type="Rhea" id="RHEA-COMP:10495"/>
        <dbReference type="ChEBI" id="CHEBI:15378"/>
        <dbReference type="ChEBI" id="CHEBI:16526"/>
        <dbReference type="ChEBI" id="CHEBI:57305"/>
        <dbReference type="ChEBI" id="CHEBI:83099"/>
        <dbReference type="ChEBI" id="CHEBI:83143"/>
        <dbReference type="EC" id="1.4.4.2"/>
    </reaction>
</comment>
<dbReference type="HAMAP" id="MF_00712">
    <property type="entry name" value="GcvPA"/>
    <property type="match status" value="1"/>
</dbReference>
<dbReference type="Proteomes" id="UP000183104">
    <property type="component" value="Unassembled WGS sequence"/>
</dbReference>
<dbReference type="PANTHER" id="PTHR42806">
    <property type="entry name" value="GLYCINE CLEAVAGE SYSTEM P-PROTEIN"/>
    <property type="match status" value="1"/>
</dbReference>
<evidence type="ECO:0000256" key="1">
    <source>
        <dbReference type="ARBA" id="ARBA00003788"/>
    </source>
</evidence>
<gene>
    <name evidence="4" type="primary">gcvPA</name>
    <name evidence="6" type="ORF">SAMN05661077_0995</name>
</gene>
<dbReference type="InterPro" id="IPR015424">
    <property type="entry name" value="PyrdxlP-dep_Trfase"/>
</dbReference>
<dbReference type="InterPro" id="IPR015421">
    <property type="entry name" value="PyrdxlP-dep_Trfase_major"/>
</dbReference>
<organism evidence="6 7">
    <name type="scientific">Thiohalorhabdus denitrificans</name>
    <dbReference type="NCBI Taxonomy" id="381306"/>
    <lineage>
        <taxon>Bacteria</taxon>
        <taxon>Pseudomonadati</taxon>
        <taxon>Pseudomonadota</taxon>
        <taxon>Gammaproteobacteria</taxon>
        <taxon>Thiohalorhabdales</taxon>
        <taxon>Thiohalorhabdaceae</taxon>
        <taxon>Thiohalorhabdus</taxon>
    </lineage>
</organism>